<dbReference type="GO" id="GO:0005739">
    <property type="term" value="C:mitochondrion"/>
    <property type="evidence" value="ECO:0007669"/>
    <property type="project" value="TreeGrafter"/>
</dbReference>
<feature type="region of interest" description="Disordered" evidence="2">
    <location>
        <begin position="74"/>
        <end position="95"/>
    </location>
</feature>
<feature type="domain" description="Complex 1 LYR protein" evidence="3">
    <location>
        <begin position="17"/>
        <end position="68"/>
    </location>
</feature>
<evidence type="ECO:0000256" key="1">
    <source>
        <dbReference type="ARBA" id="ARBA00009508"/>
    </source>
</evidence>
<dbReference type="PANTHER" id="PTHR13166:SF7">
    <property type="entry name" value="LYR MOTIF-CONTAINING PROTEIN 4"/>
    <property type="match status" value="1"/>
</dbReference>
<protein>
    <recommendedName>
        <fullName evidence="3">Complex 1 LYR protein domain-containing protein</fullName>
    </recommendedName>
</protein>
<dbReference type="Pfam" id="PF05347">
    <property type="entry name" value="Complex1_LYR"/>
    <property type="match status" value="1"/>
</dbReference>
<name>A0AAN7ZB70_9PEZI</name>
<dbReference type="AlphaFoldDB" id="A0AAN7ZB70"/>
<dbReference type="InterPro" id="IPR008011">
    <property type="entry name" value="Complex1_LYR_dom"/>
</dbReference>
<accession>A0AAN7ZB70</accession>
<keyword evidence="5" id="KW-1185">Reference proteome</keyword>
<evidence type="ECO:0000256" key="2">
    <source>
        <dbReference type="SAM" id="MobiDB-lite"/>
    </source>
</evidence>
<organism evidence="4 5">
    <name type="scientific">Xylaria bambusicola</name>
    <dbReference type="NCBI Taxonomy" id="326684"/>
    <lineage>
        <taxon>Eukaryota</taxon>
        <taxon>Fungi</taxon>
        <taxon>Dikarya</taxon>
        <taxon>Ascomycota</taxon>
        <taxon>Pezizomycotina</taxon>
        <taxon>Sordariomycetes</taxon>
        <taxon>Xylariomycetidae</taxon>
        <taxon>Xylariales</taxon>
        <taxon>Xylariaceae</taxon>
        <taxon>Xylaria</taxon>
    </lineage>
</organism>
<dbReference type="CDD" id="cd20264">
    <property type="entry name" value="Complex1_LYR_LYRM4"/>
    <property type="match status" value="1"/>
</dbReference>
<dbReference type="InterPro" id="IPR051522">
    <property type="entry name" value="ISC_assembly_LYR"/>
</dbReference>
<evidence type="ECO:0000313" key="4">
    <source>
        <dbReference type="EMBL" id="KAK5632378.1"/>
    </source>
</evidence>
<reference evidence="4 5" key="1">
    <citation type="submission" date="2023-10" db="EMBL/GenBank/DDBJ databases">
        <title>Draft genome sequence of Xylaria bambusicola isolate GMP-LS, the root and basal stem rot pathogen of sugarcane in Indonesia.</title>
        <authorList>
            <person name="Selvaraj P."/>
            <person name="Muralishankar V."/>
            <person name="Muruganantham S."/>
            <person name="Sp S."/>
            <person name="Haryani S."/>
            <person name="Lau K.J.X."/>
            <person name="Naqvi N.I."/>
        </authorList>
    </citation>
    <scope>NUCLEOTIDE SEQUENCE [LARGE SCALE GENOMIC DNA]</scope>
    <source>
        <strain evidence="4">GMP-LS</strain>
    </source>
</reference>
<dbReference type="InterPro" id="IPR045297">
    <property type="entry name" value="Complex1_LYR_LYRM4"/>
</dbReference>
<dbReference type="EMBL" id="JAWHQM010000024">
    <property type="protein sequence ID" value="KAK5632378.1"/>
    <property type="molecule type" value="Genomic_DNA"/>
</dbReference>
<dbReference type="PANTHER" id="PTHR13166">
    <property type="entry name" value="PROTEIN C6ORF149"/>
    <property type="match status" value="1"/>
</dbReference>
<gene>
    <name evidence="4" type="ORF">RRF57_008092</name>
</gene>
<comment type="similarity">
    <text evidence="1">Belongs to the complex I LYR family.</text>
</comment>
<evidence type="ECO:0000313" key="5">
    <source>
        <dbReference type="Proteomes" id="UP001305414"/>
    </source>
</evidence>
<dbReference type="Proteomes" id="UP001305414">
    <property type="component" value="Unassembled WGS sequence"/>
</dbReference>
<evidence type="ECO:0000259" key="3">
    <source>
        <dbReference type="Pfam" id="PF05347"/>
    </source>
</evidence>
<dbReference type="GO" id="GO:0016226">
    <property type="term" value="P:iron-sulfur cluster assembly"/>
    <property type="evidence" value="ECO:0007669"/>
    <property type="project" value="InterPro"/>
</dbReference>
<comment type="caution">
    <text evidence="4">The sequence shown here is derived from an EMBL/GenBank/DDBJ whole genome shotgun (WGS) entry which is preliminary data.</text>
</comment>
<dbReference type="GO" id="GO:1990221">
    <property type="term" value="C:L-cysteine desulfurase complex"/>
    <property type="evidence" value="ECO:0007669"/>
    <property type="project" value="TreeGrafter"/>
</dbReference>
<proteinExistence type="inferred from homology"/>
<sequence>MCQPKADVARTLVQIQYRQLLRTGSEFQAYNFREYAKRRTRDAFRESKDVEDPRQIQDLIQKGLKELETMKVRPHFASDGSRSVSHDEAGENDAD</sequence>